<evidence type="ECO:0000256" key="5">
    <source>
        <dbReference type="ARBA" id="ARBA00023136"/>
    </source>
</evidence>
<dbReference type="eggNOG" id="ENOG502SCCP">
    <property type="taxonomic scope" value="Eukaryota"/>
</dbReference>
<dbReference type="STRING" id="9669.ENSMPUP00000015489"/>
<dbReference type="GeneTree" id="ENSGT00940000163178"/>
<evidence type="ECO:0000256" key="2">
    <source>
        <dbReference type="ARBA" id="ARBA00007262"/>
    </source>
</evidence>
<dbReference type="OMA" id="TRIGWLP"/>
<dbReference type="PANTHER" id="PTHR16932">
    <property type="entry name" value="INTERFERON ALPHA-INDUCIBLE PROTEIN 27"/>
    <property type="match status" value="1"/>
</dbReference>
<dbReference type="GO" id="GO:2001240">
    <property type="term" value="P:negative regulation of extrinsic apoptotic signaling pathway in absence of ligand"/>
    <property type="evidence" value="ECO:0007669"/>
    <property type="project" value="TreeGrafter"/>
</dbReference>
<keyword evidence="5 6" id="KW-0472">Membrane</keyword>
<organism evidence="7">
    <name type="scientific">Mustela putorius furo</name>
    <name type="common">European domestic ferret</name>
    <name type="synonym">Mustela furo</name>
    <dbReference type="NCBI Taxonomy" id="9669"/>
    <lineage>
        <taxon>Eukaryota</taxon>
        <taxon>Metazoa</taxon>
        <taxon>Chordata</taxon>
        <taxon>Craniata</taxon>
        <taxon>Vertebrata</taxon>
        <taxon>Euteleostomi</taxon>
        <taxon>Mammalia</taxon>
        <taxon>Eutheria</taxon>
        <taxon>Laurasiatheria</taxon>
        <taxon>Carnivora</taxon>
        <taxon>Caniformia</taxon>
        <taxon>Musteloidea</taxon>
        <taxon>Mustelidae</taxon>
        <taxon>Mustelinae</taxon>
        <taxon>Mustela</taxon>
    </lineage>
</organism>
<sequence length="198" mass="20298">METWTRIGWLPGGGGSPNVIIKSQPSAGELLPHCCSHLTSGSGKGRFTFFPLQVTKTELGATMRQEAVSLFLCYLLLCACCRVEAGKRQREKEDSEGGGSGLWGALTCMAVGGGLLAAGLPALGFLSTGIAANSVAASLMSWSALANGGGVPAGGLVATLQSLGASGGSALMGKIGAFLGYTVHRYLENSKEEVEEEE</sequence>
<dbReference type="PANTHER" id="PTHR16932:SF25">
    <property type="entry name" value="INTERFERON ALPHA-INDUCIBLE PROTEIN 6"/>
    <property type="match status" value="1"/>
</dbReference>
<dbReference type="InParanoid" id="M3YVX9"/>
<evidence type="ECO:0000256" key="4">
    <source>
        <dbReference type="ARBA" id="ARBA00022989"/>
    </source>
</evidence>
<dbReference type="HOGENOM" id="CLU_119109_0_0_1"/>
<dbReference type="GO" id="GO:0001836">
    <property type="term" value="P:release of cytochrome c from mitochondria"/>
    <property type="evidence" value="ECO:0007669"/>
    <property type="project" value="TreeGrafter"/>
</dbReference>
<dbReference type="GO" id="GO:0097193">
    <property type="term" value="P:intrinsic apoptotic signaling pathway"/>
    <property type="evidence" value="ECO:0007669"/>
    <property type="project" value="TreeGrafter"/>
</dbReference>
<name>M3YVX9_MUSPF</name>
<dbReference type="InterPro" id="IPR009311">
    <property type="entry name" value="IFI6/IFI27-like"/>
</dbReference>
<keyword evidence="4 6" id="KW-1133">Transmembrane helix</keyword>
<evidence type="ECO:0000256" key="1">
    <source>
        <dbReference type="ARBA" id="ARBA00004141"/>
    </source>
</evidence>
<evidence type="ECO:0000256" key="3">
    <source>
        <dbReference type="ARBA" id="ARBA00022692"/>
    </source>
</evidence>
<keyword evidence="3 6" id="KW-0812">Transmembrane</keyword>
<dbReference type="Pfam" id="PF06140">
    <property type="entry name" value="Ifi-6-16"/>
    <property type="match status" value="1"/>
</dbReference>
<proteinExistence type="inferred from homology"/>
<evidence type="ECO:0000256" key="6">
    <source>
        <dbReference type="SAM" id="Phobius"/>
    </source>
</evidence>
<accession>M3YVX9</accession>
<feature type="transmembrane region" description="Helical" evidence="6">
    <location>
        <begin position="67"/>
        <end position="85"/>
    </location>
</feature>
<evidence type="ECO:0008006" key="8">
    <source>
        <dbReference type="Google" id="ProtNLM"/>
    </source>
</evidence>
<dbReference type="AlphaFoldDB" id="M3YVX9"/>
<reference evidence="7" key="1">
    <citation type="submission" date="2024-06" db="UniProtKB">
        <authorList>
            <consortium name="Ensembl"/>
        </authorList>
    </citation>
    <scope>IDENTIFICATION</scope>
</reference>
<protein>
    <recommendedName>
        <fullName evidence="8">Interferon alpha inducible protein 6</fullName>
    </recommendedName>
</protein>
<dbReference type="GO" id="GO:0051902">
    <property type="term" value="P:negative regulation of mitochondrial depolarization"/>
    <property type="evidence" value="ECO:0007669"/>
    <property type="project" value="TreeGrafter"/>
</dbReference>
<dbReference type="Gene3D" id="6.10.110.10">
    <property type="match status" value="1"/>
</dbReference>
<comment type="subcellular location">
    <subcellularLocation>
        <location evidence="1">Membrane</location>
        <topology evidence="1">Multi-pass membrane protein</topology>
    </subcellularLocation>
</comment>
<comment type="similarity">
    <text evidence="2">Belongs to the IFI6/IFI27 family.</text>
</comment>
<dbReference type="GO" id="GO:0031966">
    <property type="term" value="C:mitochondrial membrane"/>
    <property type="evidence" value="ECO:0007669"/>
    <property type="project" value="TreeGrafter"/>
</dbReference>
<dbReference type="EMBL" id="AEYP01008087">
    <property type="status" value="NOT_ANNOTATED_CDS"/>
    <property type="molecule type" value="Genomic_DNA"/>
</dbReference>
<dbReference type="Ensembl" id="ENSMPUT00000015730.1">
    <property type="protein sequence ID" value="ENSMPUP00000015489.1"/>
    <property type="gene ID" value="ENSMPUG00000015599.1"/>
</dbReference>
<evidence type="ECO:0000313" key="7">
    <source>
        <dbReference type="Ensembl" id="ENSMPUP00000015489.1"/>
    </source>
</evidence>
<dbReference type="InterPro" id="IPR038213">
    <property type="entry name" value="IFI6/IFI27-like_sf"/>
</dbReference>